<name>A0A0N4WIC0_HAEPC</name>
<dbReference type="Proteomes" id="UP000268014">
    <property type="component" value="Unassembled WGS sequence"/>
</dbReference>
<dbReference type="AlphaFoldDB" id="A0A0N4WIC0"/>
<dbReference type="EMBL" id="UZAF01017359">
    <property type="protein sequence ID" value="VDO40849.1"/>
    <property type="molecule type" value="Genomic_DNA"/>
</dbReference>
<reference evidence="1 2" key="2">
    <citation type="submission" date="2018-11" db="EMBL/GenBank/DDBJ databases">
        <authorList>
            <consortium name="Pathogen Informatics"/>
        </authorList>
    </citation>
    <scope>NUCLEOTIDE SEQUENCE [LARGE SCALE GENOMIC DNA]</scope>
    <source>
        <strain evidence="1 2">MHpl1</strain>
    </source>
</reference>
<organism evidence="3">
    <name type="scientific">Haemonchus placei</name>
    <name type="common">Barber's pole worm</name>
    <dbReference type="NCBI Taxonomy" id="6290"/>
    <lineage>
        <taxon>Eukaryota</taxon>
        <taxon>Metazoa</taxon>
        <taxon>Ecdysozoa</taxon>
        <taxon>Nematoda</taxon>
        <taxon>Chromadorea</taxon>
        <taxon>Rhabditida</taxon>
        <taxon>Rhabditina</taxon>
        <taxon>Rhabditomorpha</taxon>
        <taxon>Strongyloidea</taxon>
        <taxon>Trichostrongylidae</taxon>
        <taxon>Haemonchus</taxon>
    </lineage>
</organism>
<sequence>MEVYLESVPRSTLLPWTKYHFGCRPFAFQQDSAPAHRAG</sequence>
<gene>
    <name evidence="1" type="ORF">HPLM_LOCUS10687</name>
</gene>
<proteinExistence type="predicted"/>
<evidence type="ECO:0000313" key="1">
    <source>
        <dbReference type="EMBL" id="VDO40849.1"/>
    </source>
</evidence>
<evidence type="ECO:0000313" key="2">
    <source>
        <dbReference type="Proteomes" id="UP000268014"/>
    </source>
</evidence>
<protein>
    <submittedName>
        <fullName evidence="3">Transposase</fullName>
    </submittedName>
</protein>
<dbReference type="OrthoDB" id="5823363at2759"/>
<evidence type="ECO:0000313" key="3">
    <source>
        <dbReference type="WBParaSite" id="HPLM_0001069501-mRNA-1"/>
    </source>
</evidence>
<keyword evidence="2" id="KW-1185">Reference proteome</keyword>
<reference evidence="3" key="1">
    <citation type="submission" date="2017-02" db="UniProtKB">
        <authorList>
            <consortium name="WormBaseParasite"/>
        </authorList>
    </citation>
    <scope>IDENTIFICATION</scope>
</reference>
<dbReference type="WBParaSite" id="HPLM_0001069501-mRNA-1">
    <property type="protein sequence ID" value="HPLM_0001069501-mRNA-1"/>
    <property type="gene ID" value="HPLM_0001069501"/>
</dbReference>
<accession>A0A0N4WIC0</accession>